<reference evidence="2 3" key="1">
    <citation type="journal article" date="2021" name="Elife">
        <title>Chloroplast acquisition without the gene transfer in kleptoplastic sea slugs, Plakobranchus ocellatus.</title>
        <authorList>
            <person name="Maeda T."/>
            <person name="Takahashi S."/>
            <person name="Yoshida T."/>
            <person name="Shimamura S."/>
            <person name="Takaki Y."/>
            <person name="Nagai Y."/>
            <person name="Toyoda A."/>
            <person name="Suzuki Y."/>
            <person name="Arimoto A."/>
            <person name="Ishii H."/>
            <person name="Satoh N."/>
            <person name="Nishiyama T."/>
            <person name="Hasebe M."/>
            <person name="Maruyama T."/>
            <person name="Minagawa J."/>
            <person name="Obokata J."/>
            <person name="Shigenobu S."/>
        </authorList>
    </citation>
    <scope>NUCLEOTIDE SEQUENCE [LARGE SCALE GENOMIC DNA]</scope>
</reference>
<sequence>MTAFATELGLMQFKVLPFGRQGAPAAFSRMMRKILSGLSNVKNYIDDIVVHHAKWDDHVKGIKLVLQRLKVAGLTARPSKYSLGFEQVEFLGHLIGNRKLAPTTSKLKQLGTQNHLEPRSSCGASLD</sequence>
<evidence type="ECO:0000313" key="3">
    <source>
        <dbReference type="Proteomes" id="UP000735302"/>
    </source>
</evidence>
<dbReference type="Gene3D" id="3.10.10.10">
    <property type="entry name" value="HIV Type 1 Reverse Transcriptase, subunit A, domain 1"/>
    <property type="match status" value="1"/>
</dbReference>
<protein>
    <submittedName>
        <fullName evidence="2">Transposon ty3-i Gag-Pol polyprotein</fullName>
    </submittedName>
</protein>
<gene>
    <name evidence="2" type="ORF">PoB_004575500</name>
</gene>
<dbReference type="InterPro" id="IPR050951">
    <property type="entry name" value="Retrovirus_Pol_polyprotein"/>
</dbReference>
<dbReference type="InterPro" id="IPR043502">
    <property type="entry name" value="DNA/RNA_pol_sf"/>
</dbReference>
<dbReference type="InterPro" id="IPR000477">
    <property type="entry name" value="RT_dom"/>
</dbReference>
<dbReference type="PANTHER" id="PTHR37984:SF5">
    <property type="entry name" value="PROTEIN NYNRIN-LIKE"/>
    <property type="match status" value="1"/>
</dbReference>
<name>A0AAV4BIB0_9GAST</name>
<dbReference type="EMBL" id="BLXT01005060">
    <property type="protein sequence ID" value="GFO19250.1"/>
    <property type="molecule type" value="Genomic_DNA"/>
</dbReference>
<accession>A0AAV4BIB0</accession>
<comment type="caution">
    <text evidence="2">The sequence shown here is derived from an EMBL/GenBank/DDBJ whole genome shotgun (WGS) entry which is preliminary data.</text>
</comment>
<dbReference type="SUPFAM" id="SSF56672">
    <property type="entry name" value="DNA/RNA polymerases"/>
    <property type="match status" value="1"/>
</dbReference>
<dbReference type="Proteomes" id="UP000735302">
    <property type="component" value="Unassembled WGS sequence"/>
</dbReference>
<evidence type="ECO:0000259" key="1">
    <source>
        <dbReference type="Pfam" id="PF00078"/>
    </source>
</evidence>
<dbReference type="Gene3D" id="3.30.70.270">
    <property type="match status" value="1"/>
</dbReference>
<evidence type="ECO:0000313" key="2">
    <source>
        <dbReference type="EMBL" id="GFO19250.1"/>
    </source>
</evidence>
<dbReference type="InterPro" id="IPR043128">
    <property type="entry name" value="Rev_trsase/Diguanyl_cyclase"/>
</dbReference>
<feature type="domain" description="Reverse transcriptase" evidence="1">
    <location>
        <begin position="9"/>
        <end position="93"/>
    </location>
</feature>
<dbReference type="FunFam" id="3.30.70.270:FF:000003">
    <property type="entry name" value="Transposon Ty3-G Gag-Pol polyprotein"/>
    <property type="match status" value="1"/>
</dbReference>
<dbReference type="Pfam" id="PF00078">
    <property type="entry name" value="RVT_1"/>
    <property type="match status" value="1"/>
</dbReference>
<dbReference type="PANTHER" id="PTHR37984">
    <property type="entry name" value="PROTEIN CBG26694"/>
    <property type="match status" value="1"/>
</dbReference>
<organism evidence="2 3">
    <name type="scientific">Plakobranchus ocellatus</name>
    <dbReference type="NCBI Taxonomy" id="259542"/>
    <lineage>
        <taxon>Eukaryota</taxon>
        <taxon>Metazoa</taxon>
        <taxon>Spiralia</taxon>
        <taxon>Lophotrochozoa</taxon>
        <taxon>Mollusca</taxon>
        <taxon>Gastropoda</taxon>
        <taxon>Heterobranchia</taxon>
        <taxon>Euthyneura</taxon>
        <taxon>Panpulmonata</taxon>
        <taxon>Sacoglossa</taxon>
        <taxon>Placobranchoidea</taxon>
        <taxon>Plakobranchidae</taxon>
        <taxon>Plakobranchus</taxon>
    </lineage>
</organism>
<dbReference type="CDD" id="cd01647">
    <property type="entry name" value="RT_LTR"/>
    <property type="match status" value="1"/>
</dbReference>
<proteinExistence type="predicted"/>
<keyword evidence="3" id="KW-1185">Reference proteome</keyword>
<dbReference type="AlphaFoldDB" id="A0AAV4BIB0"/>